<dbReference type="InterPro" id="IPR052523">
    <property type="entry name" value="Trichothecene_AcTrans"/>
</dbReference>
<dbReference type="SUPFAM" id="SSF55729">
    <property type="entry name" value="Acyl-CoA N-acyltransferases (Nat)"/>
    <property type="match status" value="1"/>
</dbReference>
<dbReference type="CDD" id="cd04301">
    <property type="entry name" value="NAT_SF"/>
    <property type="match status" value="1"/>
</dbReference>
<evidence type="ECO:0000313" key="2">
    <source>
        <dbReference type="EMBL" id="CAE7318004.1"/>
    </source>
</evidence>
<dbReference type="Proteomes" id="UP000604046">
    <property type="component" value="Unassembled WGS sequence"/>
</dbReference>
<protein>
    <recommendedName>
        <fullName evidence="1">N-acetyltransferase domain-containing protein</fullName>
    </recommendedName>
</protein>
<dbReference type="Gene3D" id="3.40.630.30">
    <property type="match status" value="1"/>
</dbReference>
<gene>
    <name evidence="2" type="ORF">SNAT2548_LOCUS16671</name>
</gene>
<dbReference type="OrthoDB" id="188254at2759"/>
<evidence type="ECO:0000313" key="3">
    <source>
        <dbReference type="Proteomes" id="UP000604046"/>
    </source>
</evidence>
<proteinExistence type="predicted"/>
<organism evidence="2 3">
    <name type="scientific">Symbiodinium natans</name>
    <dbReference type="NCBI Taxonomy" id="878477"/>
    <lineage>
        <taxon>Eukaryota</taxon>
        <taxon>Sar</taxon>
        <taxon>Alveolata</taxon>
        <taxon>Dinophyceae</taxon>
        <taxon>Suessiales</taxon>
        <taxon>Symbiodiniaceae</taxon>
        <taxon>Symbiodinium</taxon>
    </lineage>
</organism>
<dbReference type="EMBL" id="CAJNDS010002087">
    <property type="protein sequence ID" value="CAE7318004.1"/>
    <property type="molecule type" value="Genomic_DNA"/>
</dbReference>
<reference evidence="2" key="1">
    <citation type="submission" date="2021-02" db="EMBL/GenBank/DDBJ databases">
        <authorList>
            <person name="Dougan E. K."/>
            <person name="Rhodes N."/>
            <person name="Thang M."/>
            <person name="Chan C."/>
        </authorList>
    </citation>
    <scope>NUCLEOTIDE SEQUENCE</scope>
</reference>
<sequence length="278" mass="30953">MGLCVSKPKRWKWVASEALAADLPEGIIRLNAESPPQQLERVKHILTSAFLGSTEKFGELGMEWMHEKWLRPDEDDELWSGPLRQDPGEKAVQAWGWCVEFCMQVALRKGALVVASMDEETNQIAAAAVAFPPNDEHMHDPGFCLTLSIVNQIGYPPACMKESWYKARTDACMAAMKRAHNENASGPHWYLQFVGVAADIQGRGHGKKLLLLMNSLADADNVPAYLEASGERNEGLYQHFGYVARNRYVISGKKIERPMDLNGGVMAMVREPNAGTRN</sequence>
<dbReference type="InterPro" id="IPR000182">
    <property type="entry name" value="GNAT_dom"/>
</dbReference>
<dbReference type="GO" id="GO:0016747">
    <property type="term" value="F:acyltransferase activity, transferring groups other than amino-acyl groups"/>
    <property type="evidence" value="ECO:0007669"/>
    <property type="project" value="InterPro"/>
</dbReference>
<comment type="caution">
    <text evidence="2">The sequence shown here is derived from an EMBL/GenBank/DDBJ whole genome shotgun (WGS) entry which is preliminary data.</text>
</comment>
<dbReference type="Pfam" id="PF00583">
    <property type="entry name" value="Acetyltransf_1"/>
    <property type="match status" value="1"/>
</dbReference>
<keyword evidence="3" id="KW-1185">Reference proteome</keyword>
<accession>A0A812NMF4</accession>
<dbReference type="AlphaFoldDB" id="A0A812NMF4"/>
<dbReference type="PANTHER" id="PTHR42791:SF1">
    <property type="entry name" value="N-ACETYLTRANSFERASE DOMAIN-CONTAINING PROTEIN"/>
    <property type="match status" value="1"/>
</dbReference>
<feature type="domain" description="N-acetyltransferase" evidence="1">
    <location>
        <begin position="164"/>
        <end position="242"/>
    </location>
</feature>
<dbReference type="InterPro" id="IPR016181">
    <property type="entry name" value="Acyl_CoA_acyltransferase"/>
</dbReference>
<evidence type="ECO:0000259" key="1">
    <source>
        <dbReference type="Pfam" id="PF00583"/>
    </source>
</evidence>
<name>A0A812NMF4_9DINO</name>
<dbReference type="PANTHER" id="PTHR42791">
    <property type="entry name" value="GNAT FAMILY ACETYLTRANSFERASE"/>
    <property type="match status" value="1"/>
</dbReference>